<evidence type="ECO:0000256" key="4">
    <source>
        <dbReference type="ARBA" id="ARBA00012305"/>
    </source>
</evidence>
<keyword evidence="14" id="KW-1185">Reference proteome</keyword>
<evidence type="ECO:0000313" key="13">
    <source>
        <dbReference type="EMBL" id="BBD76561.1"/>
    </source>
</evidence>
<comment type="function">
    <text evidence="2 10">Forms oxaloacetate, a four-carbon dicarboxylic acid source for the tricarboxylic acid cycle.</text>
</comment>
<comment type="catalytic activity">
    <reaction evidence="9 10">
        <text>oxaloacetate + phosphate = phosphoenolpyruvate + hydrogencarbonate</text>
        <dbReference type="Rhea" id="RHEA:28370"/>
        <dbReference type="ChEBI" id="CHEBI:16452"/>
        <dbReference type="ChEBI" id="CHEBI:17544"/>
        <dbReference type="ChEBI" id="CHEBI:43474"/>
        <dbReference type="ChEBI" id="CHEBI:58702"/>
        <dbReference type="EC" id="4.1.1.31"/>
    </reaction>
</comment>
<keyword evidence="8 10" id="KW-0120">Carbon dioxide fixation</keyword>
<dbReference type="InterPro" id="IPR015813">
    <property type="entry name" value="Pyrv/PenolPyrv_kinase-like_dom"/>
</dbReference>
<evidence type="ECO:0000256" key="7">
    <source>
        <dbReference type="ARBA" id="ARBA00023239"/>
    </source>
</evidence>
<evidence type="ECO:0000256" key="9">
    <source>
        <dbReference type="ARBA" id="ARBA00048995"/>
    </source>
</evidence>
<dbReference type="InterPro" id="IPR021135">
    <property type="entry name" value="PEP_COase"/>
</dbReference>
<keyword evidence="7 10" id="KW-0456">Lyase</keyword>
<dbReference type="GO" id="GO:0000287">
    <property type="term" value="F:magnesium ion binding"/>
    <property type="evidence" value="ECO:0007669"/>
    <property type="project" value="UniProtKB-UniRule"/>
</dbReference>
<dbReference type="OrthoDB" id="5287273at2"/>
<dbReference type="PROSITE" id="PS00393">
    <property type="entry name" value="PEPCASE_2"/>
    <property type="match status" value="1"/>
</dbReference>
<evidence type="ECO:0000313" key="14">
    <source>
        <dbReference type="Proteomes" id="UP000262004"/>
    </source>
</evidence>
<dbReference type="EMBL" id="AP018558">
    <property type="protein sequence ID" value="BBD76561.1"/>
    <property type="molecule type" value="Genomic_DNA"/>
</dbReference>
<dbReference type="PANTHER" id="PTHR30523">
    <property type="entry name" value="PHOSPHOENOLPYRUVATE CARBOXYLASE"/>
    <property type="match status" value="1"/>
</dbReference>
<keyword evidence="13" id="KW-0670">Pyruvate</keyword>
<name>A0A2Z6DVU9_HYDTE</name>
<proteinExistence type="inferred from homology"/>
<sequence length="915" mass="101353">MNDLRTEKDAPLRAEIRELGKRLGDTIRTEHGEAIFSLVEAIRQASVAIHRGDTDPTSLETLLHGMTRDEAIVVIRAFTLFSHLANIAEDQHHLRRARAHAIAGSPAKEGSLAHAVAALERAGVSRTALTQFLATACVRPVLTAHPTEVQRQAVLAREQEIAHWLAERDRVALTPEERAEVDAAIERAIRTLWLTRLIRPTRISVLDEANNVLNYFRSTFLPQLPKLYRRLARLVGRWAETPFLQIGSWVGGDRDGNPFVTAEVLRAAVIRNAAAALESYLDAVHRLGGTLPLAAGLSPVTPELDALAEQAGSPSPHRADERYRLALIAIYARLAATYQQLVGHLPRRLPSVELPPYPSAEAFAADLETIHGSLTAAGLSEIADGALAELRTAVRVFGFHLAHLDLRQNSAVHEAVIAELIAAAHPDVDYRRLPETERVALLRRELATARPLTNPDWSYSATTQSELEIFRTARWAHDTIGPRVIEQYVISKTDAVSDILEVAMLLKEVGLLQPWRNHLAVDIVPLFETIADLEAAPQILRDLYALPEYRAWVAARGNRQEIMLGYSDSNKDGGFVTANWALYRAQQTLVATAEQIGITLRLFHGRGGSVGRGGGPSYQAILAQPKGAVAGQLKLTEQGEVIAAKYANPELGQRNLEVLVAATIEASLLGKDGSAPDPRFETVMAELSDHAFRAYRALVYETEGFETFFWEATVIEEIAHLNIGSRPASRAKSRNIEDLRAIPWVFSWSQARIMLPGWYGFGSAVEAWVHEAEQAGETAAARIALLQRMAREWSFFTAMLHNMDMVLGKSDLAIAERYVALVRDQALAQSIFARIRDEWSRTVRWLLTLTGQRELLDSNPLLKRSVQNRFPYIDPLHLVQVELLRRHRAGEDDPRLRLGIHLSINGIAAGLRNSG</sequence>
<dbReference type="PRINTS" id="PR00150">
    <property type="entry name" value="PEPCARBXLASE"/>
</dbReference>
<dbReference type="EC" id="4.1.1.31" evidence="4 10"/>
<evidence type="ECO:0000256" key="11">
    <source>
        <dbReference type="PROSITE-ProRule" id="PRU10111"/>
    </source>
</evidence>
<dbReference type="NCBIfam" id="NF000584">
    <property type="entry name" value="PRK00009.1"/>
    <property type="match status" value="1"/>
</dbReference>
<evidence type="ECO:0000256" key="6">
    <source>
        <dbReference type="ARBA" id="ARBA00022842"/>
    </source>
</evidence>
<evidence type="ECO:0000256" key="2">
    <source>
        <dbReference type="ARBA" id="ARBA00003670"/>
    </source>
</evidence>
<dbReference type="Proteomes" id="UP000262004">
    <property type="component" value="Chromosome"/>
</dbReference>
<dbReference type="HAMAP" id="MF_00595">
    <property type="entry name" value="PEPcase_type1"/>
    <property type="match status" value="1"/>
</dbReference>
<comment type="cofactor">
    <cofactor evidence="1 10">
        <name>Mg(2+)</name>
        <dbReference type="ChEBI" id="CHEBI:18420"/>
    </cofactor>
</comment>
<dbReference type="GO" id="GO:0006099">
    <property type="term" value="P:tricarboxylic acid cycle"/>
    <property type="evidence" value="ECO:0007669"/>
    <property type="project" value="InterPro"/>
</dbReference>
<dbReference type="PROSITE" id="PS00781">
    <property type="entry name" value="PEPCASE_1"/>
    <property type="match status" value="1"/>
</dbReference>
<dbReference type="GO" id="GO:0008964">
    <property type="term" value="F:phosphoenolpyruvate carboxylase activity"/>
    <property type="evidence" value="ECO:0007669"/>
    <property type="project" value="UniProtKB-UniRule"/>
</dbReference>
<dbReference type="RefSeq" id="WP_119334388.1">
    <property type="nucleotide sequence ID" value="NZ_AP018558.1"/>
</dbReference>
<dbReference type="KEGG" id="htl:HPTL_0293"/>
<comment type="similarity">
    <text evidence="3 10">Belongs to the PEPCase type 1 family.</text>
</comment>
<organism evidence="13 14">
    <name type="scientific">Hydrogenophilus thermoluteolus</name>
    <name type="common">Pseudomonas hydrogenothermophila</name>
    <dbReference type="NCBI Taxonomy" id="297"/>
    <lineage>
        <taxon>Bacteria</taxon>
        <taxon>Pseudomonadati</taxon>
        <taxon>Pseudomonadota</taxon>
        <taxon>Hydrogenophilia</taxon>
        <taxon>Hydrogenophilales</taxon>
        <taxon>Hydrogenophilaceae</taxon>
        <taxon>Hydrogenophilus</taxon>
    </lineage>
</organism>
<evidence type="ECO:0000256" key="8">
    <source>
        <dbReference type="ARBA" id="ARBA00023300"/>
    </source>
</evidence>
<dbReference type="InterPro" id="IPR018129">
    <property type="entry name" value="PEP_COase_Lys_AS"/>
</dbReference>
<dbReference type="GO" id="GO:0006107">
    <property type="term" value="P:oxaloacetate metabolic process"/>
    <property type="evidence" value="ECO:0007669"/>
    <property type="project" value="UniProtKB-UniRule"/>
</dbReference>
<dbReference type="InterPro" id="IPR022805">
    <property type="entry name" value="PEP_COase_bac/pln-type"/>
</dbReference>
<dbReference type="GO" id="GO:0015977">
    <property type="term" value="P:carbon fixation"/>
    <property type="evidence" value="ECO:0007669"/>
    <property type="project" value="UniProtKB-UniRule"/>
</dbReference>
<dbReference type="GO" id="GO:0005829">
    <property type="term" value="C:cytosol"/>
    <property type="evidence" value="ECO:0007669"/>
    <property type="project" value="TreeGrafter"/>
</dbReference>
<protein>
    <recommendedName>
        <fullName evidence="5 10">Phosphoenolpyruvate carboxylase</fullName>
        <shortName evidence="10">PEPC</shortName>
        <shortName evidence="10">PEPCase</shortName>
        <ecNumber evidence="4 10">4.1.1.31</ecNumber>
    </recommendedName>
</protein>
<gene>
    <name evidence="10 13" type="primary">ppc</name>
    <name evidence="13" type="ORF">HPTL_0293</name>
</gene>
<dbReference type="Pfam" id="PF00311">
    <property type="entry name" value="PEPcase"/>
    <property type="match status" value="1"/>
</dbReference>
<dbReference type="InterPro" id="IPR033129">
    <property type="entry name" value="PEPCASE_His_AS"/>
</dbReference>
<dbReference type="AlphaFoldDB" id="A0A2Z6DVU9"/>
<dbReference type="PANTHER" id="PTHR30523:SF6">
    <property type="entry name" value="PHOSPHOENOLPYRUVATE CARBOXYLASE"/>
    <property type="match status" value="1"/>
</dbReference>
<evidence type="ECO:0000256" key="3">
    <source>
        <dbReference type="ARBA" id="ARBA00008346"/>
    </source>
</evidence>
<evidence type="ECO:0000256" key="10">
    <source>
        <dbReference type="HAMAP-Rule" id="MF_00595"/>
    </source>
</evidence>
<accession>A0A2Z6DVU9</accession>
<dbReference type="Gene3D" id="1.20.1440.90">
    <property type="entry name" value="Phosphoenolpyruvate/pyruvate domain"/>
    <property type="match status" value="1"/>
</dbReference>
<evidence type="ECO:0000256" key="1">
    <source>
        <dbReference type="ARBA" id="ARBA00001946"/>
    </source>
</evidence>
<evidence type="ECO:0000256" key="5">
    <source>
        <dbReference type="ARBA" id="ARBA00022419"/>
    </source>
</evidence>
<feature type="active site" evidence="10 12">
    <location>
        <position position="571"/>
    </location>
</feature>
<dbReference type="SUPFAM" id="SSF51621">
    <property type="entry name" value="Phosphoenolpyruvate/pyruvate domain"/>
    <property type="match status" value="1"/>
</dbReference>
<feature type="active site" evidence="10 11">
    <location>
        <position position="145"/>
    </location>
</feature>
<evidence type="ECO:0000256" key="12">
    <source>
        <dbReference type="PROSITE-ProRule" id="PRU10112"/>
    </source>
</evidence>
<keyword evidence="6 10" id="KW-0460">Magnesium</keyword>
<reference evidence="13 14" key="1">
    <citation type="submission" date="2018-04" db="EMBL/GenBank/DDBJ databases">
        <title>Complete genome sequence of Hydrogenophilus thermoluteolus TH-1.</title>
        <authorList>
            <person name="Arai H."/>
        </authorList>
    </citation>
    <scope>NUCLEOTIDE SEQUENCE [LARGE SCALE GENOMIC DNA]</scope>
    <source>
        <strain evidence="13 14">TH-1</strain>
    </source>
</reference>
<comment type="subunit">
    <text evidence="10">Homotetramer.</text>
</comment>